<feature type="compositionally biased region" description="Polar residues" evidence="1">
    <location>
        <begin position="421"/>
        <end position="434"/>
    </location>
</feature>
<feature type="compositionally biased region" description="Basic residues" evidence="1">
    <location>
        <begin position="1243"/>
        <end position="1254"/>
    </location>
</feature>
<feature type="compositionally biased region" description="Polar residues" evidence="1">
    <location>
        <begin position="572"/>
        <end position="582"/>
    </location>
</feature>
<feature type="compositionally biased region" description="Basic and acidic residues" evidence="1">
    <location>
        <begin position="448"/>
        <end position="457"/>
    </location>
</feature>
<dbReference type="EMBL" id="VIIS01000846">
    <property type="protein sequence ID" value="KAF0304445.1"/>
    <property type="molecule type" value="Genomic_DNA"/>
</dbReference>
<organism evidence="3 4">
    <name type="scientific">Amphibalanus amphitrite</name>
    <name type="common">Striped barnacle</name>
    <name type="synonym">Balanus amphitrite</name>
    <dbReference type="NCBI Taxonomy" id="1232801"/>
    <lineage>
        <taxon>Eukaryota</taxon>
        <taxon>Metazoa</taxon>
        <taxon>Ecdysozoa</taxon>
        <taxon>Arthropoda</taxon>
        <taxon>Crustacea</taxon>
        <taxon>Multicrustacea</taxon>
        <taxon>Cirripedia</taxon>
        <taxon>Thoracica</taxon>
        <taxon>Thoracicalcarea</taxon>
        <taxon>Balanomorpha</taxon>
        <taxon>Balanoidea</taxon>
        <taxon>Balanidae</taxon>
        <taxon>Amphibalaninae</taxon>
        <taxon>Amphibalanus</taxon>
    </lineage>
</organism>
<dbReference type="PANTHER" id="PTHR23093:SF16">
    <property type="entry name" value="FAM194 C-TERMINAL DOMAIN-CONTAINING PROTEIN"/>
    <property type="match status" value="1"/>
</dbReference>
<feature type="region of interest" description="Disordered" evidence="1">
    <location>
        <begin position="874"/>
        <end position="947"/>
    </location>
</feature>
<feature type="compositionally biased region" description="Basic and acidic residues" evidence="1">
    <location>
        <begin position="331"/>
        <end position="340"/>
    </location>
</feature>
<feature type="compositionally biased region" description="Polar residues" evidence="1">
    <location>
        <begin position="113"/>
        <end position="124"/>
    </location>
</feature>
<feature type="compositionally biased region" description="Polar residues" evidence="1">
    <location>
        <begin position="204"/>
        <end position="215"/>
    </location>
</feature>
<feature type="region of interest" description="Disordered" evidence="1">
    <location>
        <begin position="1809"/>
        <end position="1848"/>
    </location>
</feature>
<feature type="region of interest" description="Disordered" evidence="1">
    <location>
        <begin position="814"/>
        <end position="854"/>
    </location>
</feature>
<reference evidence="3 4" key="1">
    <citation type="submission" date="2019-07" db="EMBL/GenBank/DDBJ databases">
        <title>Draft genome assembly of a fouling barnacle, Amphibalanus amphitrite (Darwin, 1854): The first reference genome for Thecostraca.</title>
        <authorList>
            <person name="Kim W."/>
        </authorList>
    </citation>
    <scope>NUCLEOTIDE SEQUENCE [LARGE SCALE GENOMIC DNA]</scope>
    <source>
        <strain evidence="3">SNU_AA5</strain>
        <tissue evidence="3">Soma without cirri and trophi</tissue>
    </source>
</reference>
<protein>
    <submittedName>
        <fullName evidence="3">Glutamate-rich protein 6</fullName>
    </submittedName>
</protein>
<feature type="compositionally biased region" description="Polar residues" evidence="1">
    <location>
        <begin position="49"/>
        <end position="61"/>
    </location>
</feature>
<feature type="compositionally biased region" description="Polar residues" evidence="1">
    <location>
        <begin position="262"/>
        <end position="277"/>
    </location>
</feature>
<evidence type="ECO:0000313" key="3">
    <source>
        <dbReference type="EMBL" id="KAF0304445.1"/>
    </source>
</evidence>
<feature type="region of interest" description="Disordered" evidence="1">
    <location>
        <begin position="740"/>
        <end position="794"/>
    </location>
</feature>
<feature type="region of interest" description="Disordered" evidence="1">
    <location>
        <begin position="414"/>
        <end position="457"/>
    </location>
</feature>
<dbReference type="OrthoDB" id="331263at2759"/>
<comment type="caution">
    <text evidence="3">The sequence shown here is derived from an EMBL/GenBank/DDBJ whole genome shotgun (WGS) entry which is preliminary data.</text>
</comment>
<feature type="compositionally biased region" description="Polar residues" evidence="1">
    <location>
        <begin position="136"/>
        <end position="150"/>
    </location>
</feature>
<feature type="compositionally biased region" description="Polar residues" evidence="1">
    <location>
        <begin position="222"/>
        <end position="238"/>
    </location>
</feature>
<feature type="compositionally biased region" description="Polar residues" evidence="1">
    <location>
        <begin position="82"/>
        <end position="103"/>
    </location>
</feature>
<feature type="region of interest" description="Disordered" evidence="1">
    <location>
        <begin position="1496"/>
        <end position="1515"/>
    </location>
</feature>
<accession>A0A6A4WCT1</accession>
<dbReference type="InterPro" id="IPR029281">
    <property type="entry name" value="FAM194_C"/>
</dbReference>
<feature type="compositionally biased region" description="Low complexity" evidence="1">
    <location>
        <begin position="1817"/>
        <end position="1827"/>
    </location>
</feature>
<feature type="region of interest" description="Disordered" evidence="1">
    <location>
        <begin position="511"/>
        <end position="601"/>
    </location>
</feature>
<proteinExistence type="predicted"/>
<feature type="region of interest" description="Disordered" evidence="1">
    <location>
        <begin position="1233"/>
        <end position="1321"/>
    </location>
</feature>
<feature type="compositionally biased region" description="Basic residues" evidence="1">
    <location>
        <begin position="1305"/>
        <end position="1315"/>
    </location>
</feature>
<dbReference type="PANTHER" id="PTHR23093">
    <property type="entry name" value="SIMILAR TO CHROMOSOME 3 OPEN READING FRAME 20"/>
    <property type="match status" value="1"/>
</dbReference>
<feature type="compositionally biased region" description="Basic and acidic residues" evidence="1">
    <location>
        <begin position="250"/>
        <end position="261"/>
    </location>
</feature>
<name>A0A6A4WCT1_AMPAM</name>
<evidence type="ECO:0000259" key="2">
    <source>
        <dbReference type="Pfam" id="PF14977"/>
    </source>
</evidence>
<feature type="compositionally biased region" description="Basic and acidic residues" evidence="1">
    <location>
        <begin position="1445"/>
        <end position="1480"/>
    </location>
</feature>
<keyword evidence="4" id="KW-1185">Reference proteome</keyword>
<feature type="region of interest" description="Disordered" evidence="1">
    <location>
        <begin position="31"/>
        <end position="351"/>
    </location>
</feature>
<feature type="compositionally biased region" description="Acidic residues" evidence="1">
    <location>
        <begin position="783"/>
        <end position="794"/>
    </location>
</feature>
<feature type="compositionally biased region" description="Basic and acidic residues" evidence="1">
    <location>
        <begin position="772"/>
        <end position="782"/>
    </location>
</feature>
<feature type="compositionally biased region" description="Basic and acidic residues" evidence="1">
    <location>
        <begin position="151"/>
        <end position="167"/>
    </location>
</feature>
<sequence>MEERPSKLQISVSSIKEFDLTEGEIKAVKKESELRRKSATSTALKTTSRDNVPTKEQQSAAPESDVKRTVSLSASKKEFKTSKTAVQKSNSSEAAQKKSSLSTVPAAKKRSSSVEQHAKTQSQVKLGDGKKASSAEKVTSRQSVTKQRSNSIEKTKTNSQVKLKESNSKQGIIVKVSESDNRFKNQSQEKVTLSESAVKKRSSSADQNNRNSSKTGLKDTTSKPVIQVNKSSTGNTSKEPSKKSKSAGAESRKENANDTRKQNTSLSAPVGKRQSQGAIGFTNLFPPGTTALTPSSLAVKPAKSRQGSDRRPSHVHAGASSSGGPQHAASKHSEQADHGHGGTQHSPSAGRQHREVVFVPDVTPFSDTPFPFERSDSINKADSGWLQQALDTPTPWGGMGNEVTAALLATSSGAMLKPRRSSSVTPAPKQQPSLKENRGTSKGAHAKRSLDKHKSITVDEEPQCLSLSMARAVTDEKKRSFFTVLDDETLEKLQERAEELKKEEEVQALAAAEEAASRAHLQERASVSTINAKRTASGRRVSSGTSLSAGGRAKKNGEGSAQSKMSGEDISNVGSSDQQTRLITLENPFKKPKKNKEDEEGDMNNIYATALLDKWMAQGKHENKAPAGKNTKQADAKSKKIGFLKQLLQGAKKQPTNAKEKVLHTLTEKKINLLIPQSLPDPRVIDPADQVPVVGVSPIDAVPDSEAGHSQGTDSRRIQEEFFASVDTYRTSIAHARQRVAHRQGQVATSEKTAPAHYVKQAAGTSTDPIEDTEKKPPKTGEGEEGEEADGVAEDMEVTLADILPDEEAARLEWRGSSSSEVTLVGSDGTVSRRRKSSLRRKKRASSAEKYQKWKRKTSTKAYVEYQRRTDPRFHVDEDQTSHSTSLSLYPVSSTESTAVGGRASWSDISSVQTAPEPAPDGSSPGRVTRSTATEEQGRTEGTQTSSTEYLLLDRQSCLVKVLAALQRLNTDEALQVVAKGSPSRSGAIPEMISDQDYDELTRIVSQIDLMVRSKLRITAAPYSLIYETLINYHLEITQDYSPSVAVFNYYLTEQGHPLFDDTSGFFRPTILQVPRESLYPRLYAHRPYEEPRELPAGGRLLDLQLLLGELLICPFCGHDVVWGQHEMCVEFCCYSFAEVISREYEDDLGRIRRQAALRGRRAAIGELEEDSELLEAALSAAASDQQPPAKISCLVEKRTRLRALGRYGQDGTATGKAPHLLPFDMDMVKKASAAKAGEAKQSKHKSHKSRRKSSGPADAAGRRSATRRRSQRHASEPRKGSRTKRSSRLDGAAAGDESPPTGRRASRNKKRRTTRRDMMHEVEKLERKMGRRLTQDELEAVMEGDSVMQSDARGLSITAGGIEEKLDVTSMENIPDRGPSRRRSPRTSRDHIIDDTIGIRLSSYMKDTDDTTIADTESSAPPARRKGKERGGGPSRRSKKKRERERETEASTVDLESRDSKTKRAERAERDSVSPDDQLHYRLSESAFLEEGVTLLPWDGSDGDGGDPSQPQQQIITGPVELGQRQFLQERYPDGSLFVTWFDDGSGHVMYPSGEPAILITVEPAGRRFVVLPDQPCADLTSPNCVLAMFDPKGIGFVYSNKGAPRLLLDQREGWYHRDDGTVRRWHWSDLDDHVHHSPTLQPVIFAISRHVAIRVIRQDYIVLSFWANQRSARFNVGVTAEAATVTPVPGTAPLSPDQYRLVCQGTDQMELTELKGRVRRILAEMARITDEPVKYLIYHQKLLQRGLNVPLRRPVPQWLTAEPRQPRLPGGVSAALGRRSAAAAAVGNSARRAFLLQKMALLSHSEMTSAERRAGSAASQARSPSLQTLSQPAPLATIVPPPAEVT</sequence>
<evidence type="ECO:0000256" key="1">
    <source>
        <dbReference type="SAM" id="MobiDB-lite"/>
    </source>
</evidence>
<feature type="domain" description="FAM194 C-terminal" evidence="2">
    <location>
        <begin position="1525"/>
        <end position="1731"/>
    </location>
</feature>
<evidence type="ECO:0000313" key="4">
    <source>
        <dbReference type="Proteomes" id="UP000440578"/>
    </source>
</evidence>
<feature type="compositionally biased region" description="Basic residues" evidence="1">
    <location>
        <begin position="832"/>
        <end position="845"/>
    </location>
</feature>
<dbReference type="Proteomes" id="UP000440578">
    <property type="component" value="Unassembled WGS sequence"/>
</dbReference>
<feature type="compositionally biased region" description="Polar residues" evidence="1">
    <location>
        <begin position="882"/>
        <end position="898"/>
    </location>
</feature>
<feature type="compositionally biased region" description="Low complexity" evidence="1">
    <location>
        <begin position="932"/>
        <end position="945"/>
    </location>
</feature>
<feature type="compositionally biased region" description="Polar residues" evidence="1">
    <location>
        <begin position="184"/>
        <end position="195"/>
    </location>
</feature>
<feature type="region of interest" description="Disordered" evidence="1">
    <location>
        <begin position="1365"/>
        <end position="1480"/>
    </location>
</feature>
<feature type="compositionally biased region" description="Polar residues" evidence="1">
    <location>
        <begin position="525"/>
        <end position="548"/>
    </location>
</feature>
<dbReference type="Pfam" id="PF14977">
    <property type="entry name" value="FAM194"/>
    <property type="match status" value="1"/>
</dbReference>
<gene>
    <name evidence="3" type="primary">ERICH6</name>
    <name evidence="3" type="ORF">FJT64_023741</name>
</gene>